<feature type="transmembrane region" description="Helical" evidence="2">
    <location>
        <begin position="76"/>
        <end position="94"/>
    </location>
</feature>
<feature type="compositionally biased region" description="Low complexity" evidence="1">
    <location>
        <begin position="207"/>
        <end position="224"/>
    </location>
</feature>
<gene>
    <name evidence="3" type="ORF">BJP25_28395</name>
</gene>
<dbReference type="RefSeq" id="WP_075977223.1">
    <property type="nucleotide sequence ID" value="NZ_MKQR01000026.1"/>
</dbReference>
<keyword evidence="2" id="KW-0812">Transmembrane</keyword>
<evidence type="ECO:0000313" key="4">
    <source>
        <dbReference type="Proteomes" id="UP000186040"/>
    </source>
</evidence>
<feature type="transmembrane region" description="Helical" evidence="2">
    <location>
        <begin position="38"/>
        <end position="56"/>
    </location>
</feature>
<feature type="compositionally biased region" description="Pro residues" evidence="1">
    <location>
        <begin position="225"/>
        <end position="236"/>
    </location>
</feature>
<evidence type="ECO:0000256" key="1">
    <source>
        <dbReference type="SAM" id="MobiDB-lite"/>
    </source>
</evidence>
<feature type="transmembrane region" description="Helical" evidence="2">
    <location>
        <begin position="125"/>
        <end position="149"/>
    </location>
</feature>
<feature type="compositionally biased region" description="Gly residues" evidence="1">
    <location>
        <begin position="1"/>
        <end position="12"/>
    </location>
</feature>
<feature type="compositionally biased region" description="Pro residues" evidence="1">
    <location>
        <begin position="192"/>
        <end position="206"/>
    </location>
</feature>
<dbReference type="InterPro" id="IPR035166">
    <property type="entry name" value="DUF5336"/>
</dbReference>
<protein>
    <recommendedName>
        <fullName evidence="5">34 kDa antigenic protein</fullName>
    </recommendedName>
</protein>
<keyword evidence="4" id="KW-1185">Reference proteome</keyword>
<dbReference type="OrthoDB" id="3698541at2"/>
<accession>A0A1Q9LF09</accession>
<dbReference type="STRING" id="1193682.BJP25_28395"/>
<evidence type="ECO:0000256" key="2">
    <source>
        <dbReference type="SAM" id="Phobius"/>
    </source>
</evidence>
<proteinExistence type="predicted"/>
<feature type="region of interest" description="Disordered" evidence="1">
    <location>
        <begin position="1"/>
        <end position="29"/>
    </location>
</feature>
<dbReference type="Pfam" id="PF17270">
    <property type="entry name" value="DUF5336"/>
    <property type="match status" value="1"/>
</dbReference>
<comment type="caution">
    <text evidence="3">The sequence shown here is derived from an EMBL/GenBank/DDBJ whole genome shotgun (WGS) entry which is preliminary data.</text>
</comment>
<reference evidence="3 4" key="1">
    <citation type="submission" date="2016-10" db="EMBL/GenBank/DDBJ databases">
        <title>The Draft Genome Sequence of Actinokineospora bangkokensis 44EHWT reveals the biosynthetic pathway of antifungal compounds Thailandins with unusual extender unit butylmalonyl-CoA.</title>
        <authorList>
            <person name="Greule A."/>
            <person name="Intra B."/>
            <person name="Flemming S."/>
            <person name="Rommel M.G."/>
            <person name="Panbangred W."/>
            <person name="Bechthold A."/>
        </authorList>
    </citation>
    <scope>NUCLEOTIDE SEQUENCE [LARGE SCALE GENOMIC DNA]</scope>
    <source>
        <strain evidence="3 4">44EHW</strain>
    </source>
</reference>
<dbReference type="AlphaFoldDB" id="A0A1Q9LF09"/>
<sequence>MTYPGGAPGGYPGQPQPQPHPGYAQPAAPGTKLTPAQILSLVVAGLGLLNLFLGFAPVADVSGAGNASYFGNGLGWIPALLCIGGALCITAVLPGDKKIGLLPPVVVVVTTLASLFSTFTTDYDMGAGAILILIFSLLQTLTIVAAYLFELGVLKPPQPSQQVPVYPHTGQFPPPPGGFNPPSGQFQSPYGQPQPAPGQQPGPGVPPAGQQTTFAPQQGQFGTPPGTPPGGHPQQG</sequence>
<evidence type="ECO:0008006" key="5">
    <source>
        <dbReference type="Google" id="ProtNLM"/>
    </source>
</evidence>
<name>A0A1Q9LF09_9PSEU</name>
<keyword evidence="2" id="KW-0472">Membrane</keyword>
<keyword evidence="2" id="KW-1133">Transmembrane helix</keyword>
<organism evidence="3 4">
    <name type="scientific">Actinokineospora bangkokensis</name>
    <dbReference type="NCBI Taxonomy" id="1193682"/>
    <lineage>
        <taxon>Bacteria</taxon>
        <taxon>Bacillati</taxon>
        <taxon>Actinomycetota</taxon>
        <taxon>Actinomycetes</taxon>
        <taxon>Pseudonocardiales</taxon>
        <taxon>Pseudonocardiaceae</taxon>
        <taxon>Actinokineospora</taxon>
    </lineage>
</organism>
<evidence type="ECO:0000313" key="3">
    <source>
        <dbReference type="EMBL" id="OLR90549.1"/>
    </source>
</evidence>
<dbReference type="EMBL" id="MKQR01000026">
    <property type="protein sequence ID" value="OLR90549.1"/>
    <property type="molecule type" value="Genomic_DNA"/>
</dbReference>
<feature type="compositionally biased region" description="Low complexity" evidence="1">
    <location>
        <begin position="180"/>
        <end position="191"/>
    </location>
</feature>
<feature type="compositionally biased region" description="Low complexity" evidence="1">
    <location>
        <begin position="162"/>
        <end position="171"/>
    </location>
</feature>
<dbReference type="Proteomes" id="UP000186040">
    <property type="component" value="Unassembled WGS sequence"/>
</dbReference>
<feature type="transmembrane region" description="Helical" evidence="2">
    <location>
        <begin position="101"/>
        <end position="119"/>
    </location>
</feature>
<feature type="region of interest" description="Disordered" evidence="1">
    <location>
        <begin position="162"/>
        <end position="236"/>
    </location>
</feature>